<keyword evidence="1" id="KW-0812">Transmembrane</keyword>
<dbReference type="RefSeq" id="WP_155334966.1">
    <property type="nucleotide sequence ID" value="NZ_BAAABN010000094.1"/>
</dbReference>
<sequence length="856" mass="94153">MSVPSPPDEQPSGRRALAAPAAIGAVAAVASALAAATNIWDLPVAVSLGVTGAAALLAGVLAWATAVPAKRRPGIGPAGGPVAAELPPVIAHFTGRGDALADLRDRFDARAGDSPFVVSIYGQGGVGKSALAARFGHDVIDAFPDGQLYFDLRGGDDVVRPEEVLVGFLRSLGVRLTTDPGGLRELQKLWWTWTKDRRLLIFLDNAGDGDQVRDLIPTESTCAVIVTSRKPLLLRNTYDTQLHVFTEAQGVELLARLAGGDRVVADLESAQTIVRLCDRLPLAISICGGRLATRPHWSLRDLAHRLEDERRRLDQLEIGRQLDGSVRASLHLSYEECTDLQRRLLRLLAQLTAPDVQEWVAGDLLDTSETDGADQLETLVTSQLAECTGHDPTGGMRYRLHDLVRLFAREQRLDADQRRAAIERVLYGFRRRAEAAATARWPQDWTSRAPRRSTPDTITPIEITWPRLDHTRREISSAAWFTSERMALLAAIHQARNEGMWDLAWGMGRAFCSLCHSLRAYWSDWEEVADILYEAAGRMGDPRAVGIALLERSAVAGGLGRPEGALDDARRALVLLSGQGEHWWAARAMRAIGMTLFGTGHLDRGQDHLVESIDAFKAEGDRWWTARTQRNLAELRLAQGGYGEAAALLEESLATFQADANRYSEAQTQRALGEVLAARARSLLAAGEDLAAERQYILAGNALRFAIKSFQERQEEWEQARSLRAAGEIGDPQNRLTEYANVRDAKEMLTRLGDSWGVARTEISEGRALERLGRVPEAVAAVRRAVQDFEELGDRWWQARSLGGEAEILLRADRREEAREPARRALDIYLNLGNEAGARHAREVLARAETPRPPSH</sequence>
<dbReference type="PANTHER" id="PTHR47691">
    <property type="entry name" value="REGULATOR-RELATED"/>
    <property type="match status" value="1"/>
</dbReference>
<dbReference type="Gene3D" id="1.10.8.430">
    <property type="entry name" value="Helical domain of apoptotic protease-activating factors"/>
    <property type="match status" value="1"/>
</dbReference>
<dbReference type="PANTHER" id="PTHR47691:SF3">
    <property type="entry name" value="HTH-TYPE TRANSCRIPTIONAL REGULATOR RV0890C-RELATED"/>
    <property type="match status" value="1"/>
</dbReference>
<organism evidence="2 3">
    <name type="scientific">Acrocarpospora corrugata</name>
    <dbReference type="NCBI Taxonomy" id="35763"/>
    <lineage>
        <taxon>Bacteria</taxon>
        <taxon>Bacillati</taxon>
        <taxon>Actinomycetota</taxon>
        <taxon>Actinomycetes</taxon>
        <taxon>Streptosporangiales</taxon>
        <taxon>Streptosporangiaceae</taxon>
        <taxon>Acrocarpospora</taxon>
    </lineage>
</organism>
<dbReference type="SUPFAM" id="SSF52540">
    <property type="entry name" value="P-loop containing nucleoside triphosphate hydrolases"/>
    <property type="match status" value="1"/>
</dbReference>
<dbReference type="OrthoDB" id="5521887at2"/>
<proteinExistence type="predicted"/>
<keyword evidence="3" id="KW-1185">Reference proteome</keyword>
<dbReference type="Proteomes" id="UP000334990">
    <property type="component" value="Unassembled WGS sequence"/>
</dbReference>
<dbReference type="Pfam" id="PF13424">
    <property type="entry name" value="TPR_12"/>
    <property type="match status" value="1"/>
</dbReference>
<accession>A0A5M3VSE8</accession>
<keyword evidence="1" id="KW-1133">Transmembrane helix</keyword>
<dbReference type="InterPro" id="IPR027417">
    <property type="entry name" value="P-loop_NTPase"/>
</dbReference>
<dbReference type="EMBL" id="BLAD01000036">
    <property type="protein sequence ID" value="GER98551.1"/>
    <property type="molecule type" value="Genomic_DNA"/>
</dbReference>
<dbReference type="SUPFAM" id="SSF48452">
    <property type="entry name" value="TPR-like"/>
    <property type="match status" value="2"/>
</dbReference>
<feature type="transmembrane region" description="Helical" evidence="1">
    <location>
        <begin position="44"/>
        <end position="64"/>
    </location>
</feature>
<dbReference type="PRINTS" id="PR00364">
    <property type="entry name" value="DISEASERSIST"/>
</dbReference>
<reference evidence="2 3" key="1">
    <citation type="submission" date="2019-10" db="EMBL/GenBank/DDBJ databases">
        <title>Whole genome shotgun sequence of Acrocarpospora corrugata NBRC 13972.</title>
        <authorList>
            <person name="Ichikawa N."/>
            <person name="Kimura A."/>
            <person name="Kitahashi Y."/>
            <person name="Komaki H."/>
            <person name="Oguchi A."/>
        </authorList>
    </citation>
    <scope>NUCLEOTIDE SEQUENCE [LARGE SCALE GENOMIC DNA]</scope>
    <source>
        <strain evidence="2 3">NBRC 13972</strain>
    </source>
</reference>
<protein>
    <submittedName>
        <fullName evidence="2">Uncharacterized protein</fullName>
    </submittedName>
</protein>
<evidence type="ECO:0000313" key="3">
    <source>
        <dbReference type="Proteomes" id="UP000334990"/>
    </source>
</evidence>
<keyword evidence="1" id="KW-0472">Membrane</keyword>
<comment type="caution">
    <text evidence="2">The sequence shown here is derived from an EMBL/GenBank/DDBJ whole genome shotgun (WGS) entry which is preliminary data.</text>
</comment>
<dbReference type="Gene3D" id="1.25.40.10">
    <property type="entry name" value="Tetratricopeptide repeat domain"/>
    <property type="match status" value="2"/>
</dbReference>
<evidence type="ECO:0000256" key="1">
    <source>
        <dbReference type="SAM" id="Phobius"/>
    </source>
</evidence>
<dbReference type="GO" id="GO:0043531">
    <property type="term" value="F:ADP binding"/>
    <property type="evidence" value="ECO:0007669"/>
    <property type="project" value="InterPro"/>
</dbReference>
<evidence type="ECO:0000313" key="2">
    <source>
        <dbReference type="EMBL" id="GER98551.1"/>
    </source>
</evidence>
<dbReference type="AlphaFoldDB" id="A0A5M3VSE8"/>
<gene>
    <name evidence="2" type="ORF">Acor_06130</name>
</gene>
<dbReference type="InterPro" id="IPR011990">
    <property type="entry name" value="TPR-like_helical_dom_sf"/>
</dbReference>
<dbReference type="Gene3D" id="3.40.50.300">
    <property type="entry name" value="P-loop containing nucleotide triphosphate hydrolases"/>
    <property type="match status" value="1"/>
</dbReference>
<name>A0A5M3VSE8_9ACTN</name>
<dbReference type="InterPro" id="IPR042197">
    <property type="entry name" value="Apaf_helical"/>
</dbReference>